<proteinExistence type="predicted"/>
<name>A0A238WNM4_9PSEU</name>
<evidence type="ECO:0000313" key="1">
    <source>
        <dbReference type="EMBL" id="SNR47854.1"/>
    </source>
</evidence>
<sequence>MTYTDKVRENRARRAAQRQGYQLIKSSRRDPRAIDFGKWWLVDPSTTALVFTDEWGASLEEIEEWLYRPFDVDHSRR</sequence>
<gene>
    <name evidence="1" type="ORF">SAMN06265360_1073</name>
</gene>
<dbReference type="RefSeq" id="WP_089300852.1">
    <property type="nucleotide sequence ID" value="NZ_FZNW01000007.1"/>
</dbReference>
<dbReference type="AlphaFoldDB" id="A0A238WNM4"/>
<protein>
    <submittedName>
        <fullName evidence="1">Uncharacterized protein</fullName>
    </submittedName>
</protein>
<dbReference type="Proteomes" id="UP000198348">
    <property type="component" value="Unassembled WGS sequence"/>
</dbReference>
<dbReference type="EMBL" id="FZNW01000007">
    <property type="protein sequence ID" value="SNR47854.1"/>
    <property type="molecule type" value="Genomic_DNA"/>
</dbReference>
<keyword evidence="2" id="KW-1185">Reference proteome</keyword>
<accession>A0A238WNM4</accession>
<dbReference type="OrthoDB" id="5194933at2"/>
<reference evidence="1 2" key="1">
    <citation type="submission" date="2017-06" db="EMBL/GenBank/DDBJ databases">
        <authorList>
            <person name="Kim H.J."/>
            <person name="Triplett B.A."/>
        </authorList>
    </citation>
    <scope>NUCLEOTIDE SEQUENCE [LARGE SCALE GENOMIC DNA]</scope>
    <source>
        <strain evidence="1 2">DSM 45207</strain>
    </source>
</reference>
<evidence type="ECO:0000313" key="2">
    <source>
        <dbReference type="Proteomes" id="UP000198348"/>
    </source>
</evidence>
<organism evidence="1 2">
    <name type="scientific">Haloechinothrix alba</name>
    <dbReference type="NCBI Taxonomy" id="664784"/>
    <lineage>
        <taxon>Bacteria</taxon>
        <taxon>Bacillati</taxon>
        <taxon>Actinomycetota</taxon>
        <taxon>Actinomycetes</taxon>
        <taxon>Pseudonocardiales</taxon>
        <taxon>Pseudonocardiaceae</taxon>
        <taxon>Haloechinothrix</taxon>
    </lineage>
</organism>